<gene>
    <name evidence="1" type="ORF">AsAng_0048120</name>
</gene>
<dbReference type="AlphaFoldDB" id="A0A916DUD4"/>
<evidence type="ECO:0000313" key="2">
    <source>
        <dbReference type="Proteomes" id="UP001060919"/>
    </source>
</evidence>
<accession>A0A916DUD4</accession>
<dbReference type="KEGG" id="aup:AsAng_0048120"/>
<keyword evidence="2" id="KW-1185">Reference proteome</keyword>
<name>A0A916DUD4_9BACT</name>
<protein>
    <submittedName>
        <fullName evidence="1">Uncharacterized protein</fullName>
    </submittedName>
</protein>
<reference evidence="1" key="1">
    <citation type="submission" date="2022-09" db="EMBL/GenBank/DDBJ databases">
        <title>Aureispira anguillicida sp. nov., isolated from Leptocephalus of Japanese eel Anguilla japonica.</title>
        <authorList>
            <person name="Yuasa K."/>
            <person name="Mekata T."/>
            <person name="Ikunari K."/>
        </authorList>
    </citation>
    <scope>NUCLEOTIDE SEQUENCE</scope>
    <source>
        <strain evidence="1">EL160426</strain>
    </source>
</reference>
<evidence type="ECO:0000313" key="1">
    <source>
        <dbReference type="EMBL" id="BDS14049.1"/>
    </source>
</evidence>
<dbReference type="Proteomes" id="UP001060919">
    <property type="component" value="Chromosome"/>
</dbReference>
<sequence>MLFVLLDLFKYTIPKAPFSKLALFLQKDKKYHFIYPIIQKNTLTTSITDYFSSI</sequence>
<proteinExistence type="predicted"/>
<organism evidence="1 2">
    <name type="scientific">Aureispira anguillae</name>
    <dbReference type="NCBI Taxonomy" id="2864201"/>
    <lineage>
        <taxon>Bacteria</taxon>
        <taxon>Pseudomonadati</taxon>
        <taxon>Bacteroidota</taxon>
        <taxon>Saprospiria</taxon>
        <taxon>Saprospirales</taxon>
        <taxon>Saprospiraceae</taxon>
        <taxon>Aureispira</taxon>
    </lineage>
</organism>
<dbReference type="EMBL" id="AP026867">
    <property type="protein sequence ID" value="BDS14049.1"/>
    <property type="molecule type" value="Genomic_DNA"/>
</dbReference>